<dbReference type="Gene3D" id="3.90.950.10">
    <property type="match status" value="1"/>
</dbReference>
<dbReference type="RefSeq" id="WP_257770805.1">
    <property type="nucleotide sequence ID" value="NZ_CP102480.1"/>
</dbReference>
<evidence type="ECO:0000313" key="5">
    <source>
        <dbReference type="EMBL" id="UUX51368.1"/>
    </source>
</evidence>
<dbReference type="GO" id="GO:0009117">
    <property type="term" value="P:nucleotide metabolic process"/>
    <property type="evidence" value="ECO:0007669"/>
    <property type="project" value="UniProtKB-KW"/>
</dbReference>
<reference evidence="5" key="1">
    <citation type="submission" date="2022-08" db="EMBL/GenBank/DDBJ databases">
        <title>Nisaea acidiphila sp. nov., isolated from a marine algal debris and emended description of the genus Nisaea Urios et al. 2008.</title>
        <authorList>
            <person name="Kwon K."/>
        </authorList>
    </citation>
    <scope>NUCLEOTIDE SEQUENCE</scope>
    <source>
        <strain evidence="5">MEBiC11861</strain>
    </source>
</reference>
<dbReference type="PANTHER" id="PTHR43213">
    <property type="entry name" value="BIFUNCTIONAL DTTP/UTP PYROPHOSPHATASE/METHYLTRANSFERASE PROTEIN-RELATED"/>
    <property type="match status" value="1"/>
</dbReference>
<feature type="active site" description="Proton acceptor" evidence="4">
    <location>
        <position position="81"/>
    </location>
</feature>
<comment type="caution">
    <text evidence="4">Lacks conserved residue(s) required for the propagation of feature annotation.</text>
</comment>
<feature type="site" description="Important for substrate specificity" evidence="4">
    <location>
        <position position="82"/>
    </location>
</feature>
<feature type="site" description="Important for substrate specificity" evidence="4">
    <location>
        <position position="23"/>
    </location>
</feature>
<dbReference type="EC" id="3.6.1.9" evidence="4"/>
<dbReference type="PIRSF" id="PIRSF006305">
    <property type="entry name" value="Maf"/>
    <property type="match status" value="1"/>
</dbReference>
<keyword evidence="3 4" id="KW-0546">Nucleotide metabolism</keyword>
<dbReference type="InterPro" id="IPR029001">
    <property type="entry name" value="ITPase-like_fam"/>
</dbReference>
<comment type="subcellular location">
    <subcellularLocation>
        <location evidence="4">Cytoplasm</location>
    </subcellularLocation>
</comment>
<comment type="function">
    <text evidence="4">Nucleoside triphosphate pyrophosphatase that hydrolyzes dTTP and UTP. May have a dual role in cell division arrest and in preventing the incorporation of modified nucleotides into cellular nucleic acids.</text>
</comment>
<dbReference type="InterPro" id="IPR003697">
    <property type="entry name" value="Maf-like"/>
</dbReference>
<evidence type="ECO:0000256" key="1">
    <source>
        <dbReference type="ARBA" id="ARBA00001968"/>
    </source>
</evidence>
<dbReference type="EMBL" id="CP102480">
    <property type="protein sequence ID" value="UUX51368.1"/>
    <property type="molecule type" value="Genomic_DNA"/>
</dbReference>
<dbReference type="NCBIfam" id="TIGR00172">
    <property type="entry name" value="maf"/>
    <property type="match status" value="1"/>
</dbReference>
<feature type="site" description="Important for substrate specificity" evidence="4">
    <location>
        <position position="165"/>
    </location>
</feature>
<dbReference type="AlphaFoldDB" id="A0A9J7AVM0"/>
<keyword evidence="2 4" id="KW-0378">Hydrolase</keyword>
<keyword evidence="6" id="KW-1185">Reference proteome</keyword>
<dbReference type="HAMAP" id="MF_00528">
    <property type="entry name" value="Maf"/>
    <property type="match status" value="1"/>
</dbReference>
<dbReference type="GO" id="GO:0005737">
    <property type="term" value="C:cytoplasm"/>
    <property type="evidence" value="ECO:0007669"/>
    <property type="project" value="UniProtKB-SubCell"/>
</dbReference>
<dbReference type="Proteomes" id="UP001060336">
    <property type="component" value="Chromosome"/>
</dbReference>
<evidence type="ECO:0000313" key="6">
    <source>
        <dbReference type="Proteomes" id="UP001060336"/>
    </source>
</evidence>
<dbReference type="PANTHER" id="PTHR43213:SF5">
    <property type="entry name" value="BIFUNCTIONAL DTTP_UTP PYROPHOSPHATASE_METHYLTRANSFERASE PROTEIN-RELATED"/>
    <property type="match status" value="1"/>
</dbReference>
<name>A0A9J7AVM0_9PROT</name>
<dbReference type="SUPFAM" id="SSF52972">
    <property type="entry name" value="ITPase-like"/>
    <property type="match status" value="1"/>
</dbReference>
<evidence type="ECO:0000256" key="4">
    <source>
        <dbReference type="HAMAP-Rule" id="MF_00528"/>
    </source>
</evidence>
<organism evidence="5 6">
    <name type="scientific">Nisaea acidiphila</name>
    <dbReference type="NCBI Taxonomy" id="1862145"/>
    <lineage>
        <taxon>Bacteria</taxon>
        <taxon>Pseudomonadati</taxon>
        <taxon>Pseudomonadota</taxon>
        <taxon>Alphaproteobacteria</taxon>
        <taxon>Rhodospirillales</taxon>
        <taxon>Thalassobaculaceae</taxon>
        <taxon>Nisaea</taxon>
    </lineage>
</organism>
<evidence type="ECO:0000256" key="2">
    <source>
        <dbReference type="ARBA" id="ARBA00022801"/>
    </source>
</evidence>
<dbReference type="Pfam" id="PF02545">
    <property type="entry name" value="Maf"/>
    <property type="match status" value="1"/>
</dbReference>
<comment type="catalytic activity">
    <reaction evidence="4">
        <text>dTTP + H2O = dTMP + diphosphate + H(+)</text>
        <dbReference type="Rhea" id="RHEA:28534"/>
        <dbReference type="ChEBI" id="CHEBI:15377"/>
        <dbReference type="ChEBI" id="CHEBI:15378"/>
        <dbReference type="ChEBI" id="CHEBI:33019"/>
        <dbReference type="ChEBI" id="CHEBI:37568"/>
        <dbReference type="ChEBI" id="CHEBI:63528"/>
        <dbReference type="EC" id="3.6.1.9"/>
    </reaction>
</comment>
<accession>A0A9J7AVM0</accession>
<protein>
    <recommendedName>
        <fullName evidence="4">dTTP/UTP pyrophosphatase</fullName>
        <shortName evidence="4">dTTPase/UTPase</shortName>
        <ecNumber evidence="4">3.6.1.9</ecNumber>
    </recommendedName>
    <alternativeName>
        <fullName evidence="4">Nucleoside triphosphate pyrophosphatase</fullName>
    </alternativeName>
    <alternativeName>
        <fullName evidence="4">Nucleotide pyrophosphatase</fullName>
        <shortName evidence="4">Nucleotide PPase</shortName>
    </alternativeName>
</protein>
<dbReference type="CDD" id="cd00555">
    <property type="entry name" value="Maf"/>
    <property type="match status" value="1"/>
</dbReference>
<keyword evidence="4" id="KW-0963">Cytoplasm</keyword>
<comment type="similarity">
    <text evidence="4">Belongs to the Maf family. YhdE subfamily.</text>
</comment>
<evidence type="ECO:0000256" key="3">
    <source>
        <dbReference type="ARBA" id="ARBA00023080"/>
    </source>
</evidence>
<gene>
    <name evidence="5" type="ORF">NUH88_06645</name>
</gene>
<comment type="cofactor">
    <cofactor evidence="1 4">
        <name>a divalent metal cation</name>
        <dbReference type="ChEBI" id="CHEBI:60240"/>
    </cofactor>
</comment>
<comment type="catalytic activity">
    <reaction evidence="4">
        <text>UTP + H2O = UMP + diphosphate + H(+)</text>
        <dbReference type="Rhea" id="RHEA:29395"/>
        <dbReference type="ChEBI" id="CHEBI:15377"/>
        <dbReference type="ChEBI" id="CHEBI:15378"/>
        <dbReference type="ChEBI" id="CHEBI:33019"/>
        <dbReference type="ChEBI" id="CHEBI:46398"/>
        <dbReference type="ChEBI" id="CHEBI:57865"/>
        <dbReference type="EC" id="3.6.1.9"/>
    </reaction>
</comment>
<proteinExistence type="inferred from homology"/>
<sequence length="206" mass="22113">MSGPLRLRAPSGAHFVLASASPRRLDLLGRIGLVPDHVSPADIDETPKKGELPDAYAERVAWEKAHAVAQSHPEAFVLAADTVVASGRRILPKAESEEQARACLKHLSGRRHRVIGAIRLIGPEGFTRSRISVTTVAFKRLTKEDIETYIASGEWDGKAGGYAIQGLAAIHIRFLSGSHSNVVGLDLHETHALLAGCGFRYGEGDA</sequence>
<dbReference type="KEGG" id="naci:NUH88_06645"/>
<dbReference type="GO" id="GO:0047429">
    <property type="term" value="F:nucleoside triphosphate diphosphatase activity"/>
    <property type="evidence" value="ECO:0007669"/>
    <property type="project" value="UniProtKB-EC"/>
</dbReference>